<organism evidence="3 4">
    <name type="scientific">Scleroderma citrinum Foug A</name>
    <dbReference type="NCBI Taxonomy" id="1036808"/>
    <lineage>
        <taxon>Eukaryota</taxon>
        <taxon>Fungi</taxon>
        <taxon>Dikarya</taxon>
        <taxon>Basidiomycota</taxon>
        <taxon>Agaricomycotina</taxon>
        <taxon>Agaricomycetes</taxon>
        <taxon>Agaricomycetidae</taxon>
        <taxon>Boletales</taxon>
        <taxon>Sclerodermatineae</taxon>
        <taxon>Sclerodermataceae</taxon>
        <taxon>Scleroderma</taxon>
    </lineage>
</organism>
<keyword evidence="1" id="KW-1133">Transmembrane helix</keyword>
<dbReference type="InParanoid" id="A0A0C2Z1Q0"/>
<dbReference type="AlphaFoldDB" id="A0A0C2Z1Q0"/>
<accession>A0A0C2Z1Q0</accession>
<evidence type="ECO:0000313" key="3">
    <source>
        <dbReference type="EMBL" id="KIM55748.1"/>
    </source>
</evidence>
<dbReference type="InterPro" id="IPR045340">
    <property type="entry name" value="DUF6533"/>
</dbReference>
<keyword evidence="4" id="KW-1185">Reference proteome</keyword>
<dbReference type="Proteomes" id="UP000053989">
    <property type="component" value="Unassembled WGS sequence"/>
</dbReference>
<evidence type="ECO:0000259" key="2">
    <source>
        <dbReference type="Pfam" id="PF20151"/>
    </source>
</evidence>
<keyword evidence="1" id="KW-0472">Membrane</keyword>
<dbReference type="HOGENOM" id="CLU_190857_0_0_1"/>
<keyword evidence="1" id="KW-0812">Transmembrane</keyword>
<protein>
    <recommendedName>
        <fullName evidence="2">DUF6533 domain-containing protein</fullName>
    </recommendedName>
</protein>
<feature type="domain" description="DUF6533" evidence="2">
    <location>
        <begin position="11"/>
        <end position="56"/>
    </location>
</feature>
<proteinExistence type="predicted"/>
<evidence type="ECO:0000313" key="4">
    <source>
        <dbReference type="Proteomes" id="UP000053989"/>
    </source>
</evidence>
<dbReference type="EMBL" id="KN822128">
    <property type="protein sequence ID" value="KIM55748.1"/>
    <property type="molecule type" value="Genomic_DNA"/>
</dbReference>
<evidence type="ECO:0000256" key="1">
    <source>
        <dbReference type="SAM" id="Phobius"/>
    </source>
</evidence>
<dbReference type="OrthoDB" id="2671816at2759"/>
<gene>
    <name evidence="3" type="ORF">SCLCIDRAFT_1220918</name>
</gene>
<name>A0A0C2Z1Q0_9AGAM</name>
<reference evidence="4" key="2">
    <citation type="submission" date="2015-01" db="EMBL/GenBank/DDBJ databases">
        <title>Evolutionary Origins and Diversification of the Mycorrhizal Mutualists.</title>
        <authorList>
            <consortium name="DOE Joint Genome Institute"/>
            <consortium name="Mycorrhizal Genomics Consortium"/>
            <person name="Kohler A."/>
            <person name="Kuo A."/>
            <person name="Nagy L.G."/>
            <person name="Floudas D."/>
            <person name="Copeland A."/>
            <person name="Barry K.W."/>
            <person name="Cichocki N."/>
            <person name="Veneault-Fourrey C."/>
            <person name="LaButti K."/>
            <person name="Lindquist E.A."/>
            <person name="Lipzen A."/>
            <person name="Lundell T."/>
            <person name="Morin E."/>
            <person name="Murat C."/>
            <person name="Riley R."/>
            <person name="Ohm R."/>
            <person name="Sun H."/>
            <person name="Tunlid A."/>
            <person name="Henrissat B."/>
            <person name="Grigoriev I.V."/>
            <person name="Hibbett D.S."/>
            <person name="Martin F."/>
        </authorList>
    </citation>
    <scope>NUCLEOTIDE SEQUENCE [LARGE SCALE GENOMIC DNA]</scope>
    <source>
        <strain evidence="4">Foug A</strain>
    </source>
</reference>
<reference evidence="3 4" key="1">
    <citation type="submission" date="2014-04" db="EMBL/GenBank/DDBJ databases">
        <authorList>
            <consortium name="DOE Joint Genome Institute"/>
            <person name="Kuo A."/>
            <person name="Kohler A."/>
            <person name="Nagy L.G."/>
            <person name="Floudas D."/>
            <person name="Copeland A."/>
            <person name="Barry K.W."/>
            <person name="Cichocki N."/>
            <person name="Veneault-Fourrey C."/>
            <person name="LaButti K."/>
            <person name="Lindquist E.A."/>
            <person name="Lipzen A."/>
            <person name="Lundell T."/>
            <person name="Morin E."/>
            <person name="Murat C."/>
            <person name="Sun H."/>
            <person name="Tunlid A."/>
            <person name="Henrissat B."/>
            <person name="Grigoriev I.V."/>
            <person name="Hibbett D.S."/>
            <person name="Martin F."/>
            <person name="Nordberg H.P."/>
            <person name="Cantor M.N."/>
            <person name="Hua S.X."/>
        </authorList>
    </citation>
    <scope>NUCLEOTIDE SEQUENCE [LARGE SCALE GENOMIC DNA]</scope>
    <source>
        <strain evidence="3 4">Foug A</strain>
    </source>
</reference>
<feature type="transmembrane region" description="Helical" evidence="1">
    <location>
        <begin position="44"/>
        <end position="67"/>
    </location>
</feature>
<dbReference type="Pfam" id="PF20151">
    <property type="entry name" value="DUF6533"/>
    <property type="match status" value="1"/>
</dbReference>
<sequence>MPSQLDVYASFIIAALTLILYDYALTIAREIELFWKRPKNSWGFILFIANRYIIILGQGPLMLVYLFETRSLYRVHCISDWLVVHVF</sequence>
<feature type="transmembrane region" description="Helical" evidence="1">
    <location>
        <begin position="7"/>
        <end position="24"/>
    </location>
</feature>